<feature type="domain" description="Cadherin" evidence="16">
    <location>
        <begin position="798"/>
        <end position="900"/>
    </location>
</feature>
<reference evidence="17" key="1">
    <citation type="submission" date="2025-08" db="UniProtKB">
        <authorList>
            <consortium name="Ensembl"/>
        </authorList>
    </citation>
    <scope>IDENTIFICATION</scope>
</reference>
<organism evidence="17 18">
    <name type="scientific">Falco tinnunculus</name>
    <name type="common">Common kestrel</name>
    <dbReference type="NCBI Taxonomy" id="100819"/>
    <lineage>
        <taxon>Eukaryota</taxon>
        <taxon>Metazoa</taxon>
        <taxon>Chordata</taxon>
        <taxon>Craniata</taxon>
        <taxon>Vertebrata</taxon>
        <taxon>Euteleostomi</taxon>
        <taxon>Archelosauria</taxon>
        <taxon>Archosauria</taxon>
        <taxon>Dinosauria</taxon>
        <taxon>Saurischia</taxon>
        <taxon>Theropoda</taxon>
        <taxon>Coelurosauria</taxon>
        <taxon>Aves</taxon>
        <taxon>Neognathae</taxon>
        <taxon>Neoaves</taxon>
        <taxon>Telluraves</taxon>
        <taxon>Australaves</taxon>
        <taxon>Falconiformes</taxon>
        <taxon>Falconidae</taxon>
        <taxon>Falco</taxon>
    </lineage>
</organism>
<dbReference type="GO" id="GO:0007163">
    <property type="term" value="P:establishment or maintenance of cell polarity"/>
    <property type="evidence" value="ECO:0007669"/>
    <property type="project" value="UniProtKB-ARBA"/>
</dbReference>
<dbReference type="GO" id="GO:0060429">
    <property type="term" value="P:epithelium development"/>
    <property type="evidence" value="ECO:0007669"/>
    <property type="project" value="UniProtKB-ARBA"/>
</dbReference>
<dbReference type="GO" id="GO:0048729">
    <property type="term" value="P:tissue morphogenesis"/>
    <property type="evidence" value="ECO:0007669"/>
    <property type="project" value="UniProtKB-ARBA"/>
</dbReference>
<evidence type="ECO:0000313" key="17">
    <source>
        <dbReference type="Ensembl" id="ENSFTIP00000000880.1"/>
    </source>
</evidence>
<dbReference type="PROSITE" id="PS00232">
    <property type="entry name" value="CADHERIN_1"/>
    <property type="match status" value="10"/>
</dbReference>
<evidence type="ECO:0000313" key="18">
    <source>
        <dbReference type="Proteomes" id="UP000694562"/>
    </source>
</evidence>
<feature type="domain" description="Cadherin" evidence="16">
    <location>
        <begin position="901"/>
        <end position="1003"/>
    </location>
</feature>
<keyword evidence="4 15" id="KW-0732">Signal</keyword>
<dbReference type="FunFam" id="2.60.40.60:FF:000267">
    <property type="entry name" value="Dachsous cadherin-related 2"/>
    <property type="match status" value="1"/>
</dbReference>
<evidence type="ECO:0000256" key="10">
    <source>
        <dbReference type="ARBA" id="ARBA00023157"/>
    </source>
</evidence>
<keyword evidence="2" id="KW-0245">EGF-like domain</keyword>
<dbReference type="Proteomes" id="UP000694562">
    <property type="component" value="Unplaced"/>
</dbReference>
<evidence type="ECO:0000256" key="1">
    <source>
        <dbReference type="ARBA" id="ARBA00004370"/>
    </source>
</evidence>
<dbReference type="GO" id="GO:0030154">
    <property type="term" value="P:cell differentiation"/>
    <property type="evidence" value="ECO:0007669"/>
    <property type="project" value="UniProtKB-ARBA"/>
</dbReference>
<dbReference type="FunFam" id="2.60.40.60:FF:000227">
    <property type="entry name" value="Dachsous cadherin-related 2"/>
    <property type="match status" value="1"/>
</dbReference>
<dbReference type="GO" id="GO:0003007">
    <property type="term" value="P:heart morphogenesis"/>
    <property type="evidence" value="ECO:0007669"/>
    <property type="project" value="UniProtKB-ARBA"/>
</dbReference>
<evidence type="ECO:0000256" key="5">
    <source>
        <dbReference type="ARBA" id="ARBA00022737"/>
    </source>
</evidence>
<dbReference type="FunFam" id="2.60.40.60:FF:000140">
    <property type="entry name" value="Dachsous cadherin-related 1"/>
    <property type="match status" value="1"/>
</dbReference>
<keyword evidence="7" id="KW-0130">Cell adhesion</keyword>
<feature type="compositionally biased region" description="Polar residues" evidence="13">
    <location>
        <begin position="3039"/>
        <end position="3052"/>
    </location>
</feature>
<dbReference type="FunFam" id="2.60.40.60:FF:000081">
    <property type="entry name" value="protocadherin Fat 4"/>
    <property type="match status" value="1"/>
</dbReference>
<evidence type="ECO:0000256" key="15">
    <source>
        <dbReference type="SAM" id="SignalP"/>
    </source>
</evidence>
<evidence type="ECO:0000256" key="4">
    <source>
        <dbReference type="ARBA" id="ARBA00022729"/>
    </source>
</evidence>
<dbReference type="GO" id="GO:0005509">
    <property type="term" value="F:calcium ion binding"/>
    <property type="evidence" value="ECO:0007669"/>
    <property type="project" value="UniProtKB-UniRule"/>
</dbReference>
<dbReference type="OrthoDB" id="6252479at2759"/>
<feature type="domain" description="Cadherin" evidence="16">
    <location>
        <begin position="1646"/>
        <end position="1750"/>
    </location>
</feature>
<dbReference type="OMA" id="YRPSYRM"/>
<evidence type="ECO:0000256" key="2">
    <source>
        <dbReference type="ARBA" id="ARBA00022536"/>
    </source>
</evidence>
<protein>
    <recommendedName>
        <fullName evidence="16">Cadherin domain-containing protein</fullName>
    </recommendedName>
</protein>
<feature type="domain" description="Cadherin" evidence="16">
    <location>
        <begin position="2587"/>
        <end position="2692"/>
    </location>
</feature>
<feature type="domain" description="Cadherin" evidence="16">
    <location>
        <begin position="1960"/>
        <end position="2071"/>
    </location>
</feature>
<evidence type="ECO:0000256" key="13">
    <source>
        <dbReference type="SAM" id="MobiDB-lite"/>
    </source>
</evidence>
<keyword evidence="11" id="KW-0325">Glycoprotein</keyword>
<feature type="domain" description="Cadherin" evidence="16">
    <location>
        <begin position="2162"/>
        <end position="2266"/>
    </location>
</feature>
<keyword evidence="9 14" id="KW-0472">Membrane</keyword>
<feature type="compositionally biased region" description="Basic and acidic residues" evidence="13">
    <location>
        <begin position="3002"/>
        <end position="3036"/>
    </location>
</feature>
<dbReference type="FunFam" id="2.60.40.60:FF:000102">
    <property type="entry name" value="Dachsous cadherin-related 1b"/>
    <property type="match status" value="1"/>
</dbReference>
<feature type="domain" description="Cadherin" evidence="16">
    <location>
        <begin position="1006"/>
        <end position="1113"/>
    </location>
</feature>
<dbReference type="GO" id="GO:0008013">
    <property type="term" value="F:beta-catenin binding"/>
    <property type="evidence" value="ECO:0007669"/>
    <property type="project" value="TreeGrafter"/>
</dbReference>
<dbReference type="FunFam" id="2.60.40.60:FF:000150">
    <property type="entry name" value="Dachsous cadherin-related 1"/>
    <property type="match status" value="1"/>
</dbReference>
<feature type="domain" description="Cadherin" evidence="16">
    <location>
        <begin position="256"/>
        <end position="362"/>
    </location>
</feature>
<evidence type="ECO:0000256" key="7">
    <source>
        <dbReference type="ARBA" id="ARBA00022889"/>
    </source>
</evidence>
<feature type="domain" description="Cadherin" evidence="16">
    <location>
        <begin position="477"/>
        <end position="584"/>
    </location>
</feature>
<feature type="domain" description="Cadherin" evidence="16">
    <location>
        <begin position="1114"/>
        <end position="1216"/>
    </location>
</feature>
<dbReference type="GO" id="GO:0016477">
    <property type="term" value="P:cell migration"/>
    <property type="evidence" value="ECO:0007669"/>
    <property type="project" value="TreeGrafter"/>
</dbReference>
<keyword evidence="6 12" id="KW-0106">Calcium</keyword>
<feature type="domain" description="Cadherin" evidence="16">
    <location>
        <begin position="1326"/>
        <end position="1431"/>
    </location>
</feature>
<dbReference type="PRINTS" id="PR00205">
    <property type="entry name" value="CADHERIN"/>
</dbReference>
<dbReference type="GO" id="GO:0016342">
    <property type="term" value="C:catenin complex"/>
    <property type="evidence" value="ECO:0007669"/>
    <property type="project" value="TreeGrafter"/>
</dbReference>
<name>A0A8C4TTK9_FALTI</name>
<dbReference type="PANTHER" id="PTHR24027">
    <property type="entry name" value="CADHERIN-23"/>
    <property type="match status" value="1"/>
</dbReference>
<dbReference type="PROSITE" id="PS50268">
    <property type="entry name" value="CADHERIN_2"/>
    <property type="match status" value="27"/>
</dbReference>
<feature type="domain" description="Cadherin" evidence="16">
    <location>
        <begin position="585"/>
        <end position="692"/>
    </location>
</feature>
<accession>A0A8C4TTK9</accession>
<feature type="domain" description="Cadherin" evidence="16">
    <location>
        <begin position="2471"/>
        <end position="2586"/>
    </location>
</feature>
<dbReference type="FunFam" id="2.60.40.60:FF:000035">
    <property type="entry name" value="Protocadherin Fat 3"/>
    <property type="match status" value="2"/>
</dbReference>
<dbReference type="FunFam" id="2.60.40.60:FF:000226">
    <property type="entry name" value="Dachsous, isoform B"/>
    <property type="match status" value="1"/>
</dbReference>
<feature type="domain" description="Cadherin" evidence="16">
    <location>
        <begin position="693"/>
        <end position="797"/>
    </location>
</feature>
<dbReference type="Ensembl" id="ENSFTIT00000000926.1">
    <property type="protein sequence ID" value="ENSFTIP00000000880.1"/>
    <property type="gene ID" value="ENSFTIG00000000606.1"/>
</dbReference>
<feature type="domain" description="Cadherin" evidence="16">
    <location>
        <begin position="1855"/>
        <end position="1959"/>
    </location>
</feature>
<comment type="subcellular location">
    <subcellularLocation>
        <location evidence="1">Membrane</location>
    </subcellularLocation>
</comment>
<feature type="chain" id="PRO_5033991697" description="Cadherin domain-containing protein" evidence="15">
    <location>
        <begin position="41"/>
        <end position="3291"/>
    </location>
</feature>
<feature type="domain" description="Cadherin" evidence="16">
    <location>
        <begin position="144"/>
        <end position="255"/>
    </location>
</feature>
<evidence type="ECO:0000256" key="6">
    <source>
        <dbReference type="ARBA" id="ARBA00022837"/>
    </source>
</evidence>
<feature type="region of interest" description="Disordered" evidence="13">
    <location>
        <begin position="3002"/>
        <end position="3073"/>
    </location>
</feature>
<feature type="domain" description="Cadherin" evidence="16">
    <location>
        <begin position="1221"/>
        <end position="1329"/>
    </location>
</feature>
<dbReference type="FunFam" id="2.60.40.60:FF:000101">
    <property type="entry name" value="FAT atypical cadherin 4"/>
    <property type="match status" value="1"/>
</dbReference>
<dbReference type="GO" id="GO:0007156">
    <property type="term" value="P:homophilic cell adhesion via plasma membrane adhesion molecules"/>
    <property type="evidence" value="ECO:0007669"/>
    <property type="project" value="InterPro"/>
</dbReference>
<feature type="domain" description="Cadherin" evidence="16">
    <location>
        <begin position="375"/>
        <end position="476"/>
    </location>
</feature>
<dbReference type="CDD" id="cd11304">
    <property type="entry name" value="Cadherin_repeat"/>
    <property type="match status" value="25"/>
</dbReference>
<evidence type="ECO:0000259" key="16">
    <source>
        <dbReference type="PROSITE" id="PS50268"/>
    </source>
</evidence>
<dbReference type="FunFam" id="2.60.40.60:FF:000020">
    <property type="entry name" value="Dachsous cadherin-related 1b"/>
    <property type="match status" value="7"/>
</dbReference>
<dbReference type="PANTHER" id="PTHR24027:SF438">
    <property type="entry name" value="CADHERIN 23"/>
    <property type="match status" value="1"/>
</dbReference>
<evidence type="ECO:0000256" key="9">
    <source>
        <dbReference type="ARBA" id="ARBA00023136"/>
    </source>
</evidence>
<dbReference type="SMART" id="SM00112">
    <property type="entry name" value="CA"/>
    <property type="match status" value="27"/>
</dbReference>
<dbReference type="FunFam" id="2.60.40.60:FF:000013">
    <property type="entry name" value="Cadherin EGF LAG seven-pass G-type receptor"/>
    <property type="match status" value="1"/>
</dbReference>
<keyword evidence="18" id="KW-1185">Reference proteome</keyword>
<feature type="domain" description="Cadherin" evidence="16">
    <location>
        <begin position="2266"/>
        <end position="2366"/>
    </location>
</feature>
<feature type="domain" description="Cadherin" evidence="16">
    <location>
        <begin position="2804"/>
        <end position="2911"/>
    </location>
</feature>
<feature type="region of interest" description="Disordered" evidence="13">
    <location>
        <begin position="2956"/>
        <end position="2978"/>
    </location>
</feature>
<evidence type="ECO:0000256" key="11">
    <source>
        <dbReference type="ARBA" id="ARBA00023180"/>
    </source>
</evidence>
<feature type="domain" description="Cadherin" evidence="16">
    <location>
        <begin position="1440"/>
        <end position="1541"/>
    </location>
</feature>
<evidence type="ECO:0000256" key="8">
    <source>
        <dbReference type="ARBA" id="ARBA00022989"/>
    </source>
</evidence>
<keyword evidence="8 14" id="KW-1133">Transmembrane helix</keyword>
<dbReference type="Gene3D" id="2.60.40.60">
    <property type="entry name" value="Cadherins"/>
    <property type="match status" value="27"/>
</dbReference>
<dbReference type="InterPro" id="IPR020894">
    <property type="entry name" value="Cadherin_CS"/>
</dbReference>
<dbReference type="FunFam" id="2.60.40.60:FF:000211">
    <property type="entry name" value="Dachsous cadherin-related 2"/>
    <property type="match status" value="1"/>
</dbReference>
<keyword evidence="3 14" id="KW-0812">Transmembrane</keyword>
<dbReference type="FunFam" id="2.60.40.60:FF:000181">
    <property type="entry name" value="Predicted protein"/>
    <property type="match status" value="1"/>
</dbReference>
<feature type="transmembrane region" description="Helical" evidence="14">
    <location>
        <begin position="2913"/>
        <end position="2939"/>
    </location>
</feature>
<keyword evidence="5" id="KW-0677">Repeat</keyword>
<dbReference type="Pfam" id="PF00028">
    <property type="entry name" value="Cadherin"/>
    <property type="match status" value="25"/>
</dbReference>
<dbReference type="FunFam" id="2.60.40.60:FF:000116">
    <property type="entry name" value="Dachsous cadherin-related 2"/>
    <property type="match status" value="1"/>
</dbReference>
<keyword evidence="10" id="KW-1015">Disulfide bond</keyword>
<feature type="domain" description="Cadherin" evidence="16">
    <location>
        <begin position="1549"/>
        <end position="1645"/>
    </location>
</feature>
<dbReference type="FunFam" id="2.60.40.60:FF:000104">
    <property type="entry name" value="cadherin-23 isoform X1"/>
    <property type="match status" value="1"/>
</dbReference>
<feature type="domain" description="Cadherin" evidence="16">
    <location>
        <begin position="2701"/>
        <end position="2803"/>
    </location>
</feature>
<proteinExistence type="predicted"/>
<dbReference type="InterPro" id="IPR039808">
    <property type="entry name" value="Cadherin"/>
</dbReference>
<evidence type="ECO:0000256" key="14">
    <source>
        <dbReference type="SAM" id="Phobius"/>
    </source>
</evidence>
<reference evidence="17" key="2">
    <citation type="submission" date="2025-09" db="UniProtKB">
        <authorList>
            <consortium name="Ensembl"/>
        </authorList>
    </citation>
    <scope>IDENTIFICATION</scope>
</reference>
<sequence>MAGRLRGGRCRGGRGGGPPTGRALALLVPLWLCAAGGGGAAPVYNLSLAVDEGLPAETLVGDIRAGLPEGAGPPGGFLLSEGSGESAVLADFHVQPETGIIRTARRLDRERRARYSFAAATLRGEVVQVEIAVTDVNDHPPRFPRDRLQLNVSELSPPGTAFRLPAARDPDAGRFGTQGYALLEEGGAAGEPPLFQLRYGRPEPLELVLLRRLDRERAEVHRLVVEAWDGGSPRRSGRLRVWVRVLDENDNAPAFSRGEYRARLREDAPPGTAVCRLRATDPDLGANGEVRYAINRRQSDPDGYFAVEERSGVLRLRRPLDREARALHRLVVEARDGGAQPEVSSALVSVDVLDVNDNRPAIRLLYLTESGGPRVSEGARPGDYVARVSVSDADEGGGAEGGGGIALALLGGDGAFALRPAGAGVFFLCVAGPLDRESRDLYELRLVATDGGAPPLSAEEPLLLRVADINDEAPAFAQPHYRAAVSEAASPGTAVLRLSASDADEPGSPNAEVRYALEGDPAALALLRIDARSGAVSTRARLDRERQAALELRVVARDGGRPPRAAACRLSVRVEDANDNEPRFERQVYRGRLPEHAAPGRCLLQVKATDADADRFGEIEYFLYDGFHYYEKSKAFQIDPRTGQICVSQDIDREEDPTTYDLLVKATDGGGLSAQAFVRIEIEDINDNQPVFEQAVYVASISSHTQPGTEIINVVATDRDSGIYGIVTYELVPGEFSSFFTVDTSTGIIYLISALGHLARSVLFLTVSARDGGGLPSAANAAVTVNVLQAALAPAVFERSRYTFSVPEDAHEDSPVGTVKARGPPNSLEVVSYRISSGDPHGSFSIDPQFGIIRTKKHLDYETQAVVMLTVQSQLGNSPVYSSTQVNISVIDINDNPPVFLTKSDKVTISHTQPPGTAVYIAHAEDKDSGLNGVIKYSIASKQSNVFSIDPSLGVVNLSSTVFADKQQEYTLHIAAEDCGRPPLTSSLMLTVIIEEQKVGPTLCFQNLVYQVEISEATPPGAQILQVQAHSLDPHSATSKLMYSLEPSTESVAFGISSDTGWIYLRRHLNYECAQILSFRALVSTSEDEDLRQNASTSVIVNVLDENDNSPMFMRESYFFEVEENPIPRGVVGTITAVDKDSGRNGQLSYFLLSDGKYFKMNSNTGEIINWVALDREKQAHHQLAVLVTDHGAPRRNATASVYVAVRDLNDNKPLFPQVAPGQELRLKVLEGQPSGTLITTLFAKDFDSGNNGVVLYSVESEEGIGCFQIDAVSGELRTTRSLSHAERSDYRMVVTARDQGIPSLQGHAALYIQVIPLPNGRSGFSQDFKRFVIPENFKPAQVLNSLKWPENHLTTNRKLHFTIAKDYDDDHFEIDSLTGDIFLSKELDYETASHFLLQVIIKDYSKNPLEDNTVFLSIDVEDQNDHSPYFQDDFVVIGIEENLPIGTLVYTFDAKDGDGSFLNSKIQYSLEMSDMHENLFLIHPSYGTLTTAFPLDREMTRSVILTVSAEDQAINLTDRSLGSLAVKIVILDVNDNSPSFTSSPLSYVMEDVEVGSLLHRVIAKDPDEGRNGQVTYHILSGNENKVFVLDKITGLLTTAHLLDREIQEHYSLTVMALDDGSPALSATQVLTIIVVDVNDETPIFLKQLYEAAVRENQDPGEFVVKVEAVDRDAGLNSLLRYEIVPGAGYEKFKVNSDSGELVTAASLDRETQEVFSIKVLVRDSGTPLLSSTVTVICRVLDENDHSPIFLLPTSEIHIPENQQPSVIYITRAVDLDAGNNGALRYKIIGGNVGEYFTLNNTSGKLLVTRSLDREDVSNFTLVIECRDLGSPSRSSTAQLYLTVLDENDHNPLFAKTQYQISVREDLEEGSAILNLFASDEDDGLNGEVTYSLVDNTFGAFAINSVTGSIVTTKALDRETRSQYAFRAVASDCSIYLPRSTTVSVVVHIEDVNDNDPVFLQNPIRAFVPAETSVNETVATVRAEDMDLGSNGTVCFSLIAETIFQIDAKTGDIILQAPLASKDFSTQLLVVASDQGISPRTATAMVIIFTEEEEEEISFSRSLYEASMPENSAAGTSLLTVEAYEQKFTGENIKYSIFSDKESIFSIHPITGAITVKEPKFLDFEVKNKIHLSILAENSLNSALCGVTVLIQDVNDNVPKFEQSYYKASVWEGQSPKTDIIQVFATDLDSGLNGETEYSILSGNENATFLIDSARGILATNTVLDHENTSSYRLVVQAADKGNPRLSATSIVRIQVLDVNDNAPVLQPLGEVEVLESALPGFIVTRVSASDADSRPALQFGFTYDNSPGMKFAIDQHTGVVTVVEPLDFEETAVHKLRIVVSDSVHQTEAELTILVLDVNDNPPVFTRDSYQVSLPELISMDATVLTVSAVDRDSEHNGIISYKILSSAEGFAIDHKNGSVFATGPVTQLEKVSFIHLLIEATDGGSPTLSAVTTLEVHVEDVNNYAPQFMRILYNLTVSEDASIGESILTFSAIDYDWTRENTYVEYSIIDGNAENLFSVETSVMESETSYKLVGGLVLSNVLDREVAASHRLVLLASDRGIPSLNSTATVLITVLDVNDNPPVFSSLEYHVHVKESIPVGSHVTEVSANDCDAGTNAEITYAIISGNDKGHFRLDGKTGSVDLMKMLDYEDTVKFTLIIQATDGGTDVKNVAFSAVLVSVLDDNDYAPLFLFPSLSCIVSENLPTFSSVCAVNALDFDKGSYGHLTYSIQSSCLAHREAPRDHDMFFIDPLTGDIHTKQMFDYESQNRYCLIIQAKDKGDSLATVTVQVDIEGRDEFDPVFTQDQYFFNLPEKNEAGQLLGRVTASDSDGGLDGIVHYSLLKTSPFFSVNQTSGNIYLTQTVHRKKNGSRRNDTLELLVRAHSPKIESKFTVCTVLVNVSSSPESYPVASAYSLTISVLVSLTVFLLLAVSLTALILRRNQKDPMHSCVKKATVSSSATDVNSASEGKDCQQIQSTESSRLPMGAIAEWLSLAGIGEGKDDGVPCRHSDSSGHGSAERETAEDEEIKRINEHPCRKSTGSALSERGSQVPDSGIPRESDQLSCQSGEMDVVPPTQSMESMRAIKGQGTKEACDTVYAHKMLSQTLKIGIKEKDIMTDLTREYVLTSGRQDSVYDSLAALGTSDEDLGGDFNWDYVLSWEPRFQPLASVFNDIAKLEDENVHIHSFPKEKKSLAFPPPLITSVAQPGVRTVPPRMPDIITGQAFKKYPRSPVTHNLVYPPPAMTPSFSPSLSLLTMQTPTASPVISDGKMIGTCLIDPSRELAAEEEIQV</sequence>
<evidence type="ECO:0000256" key="3">
    <source>
        <dbReference type="ARBA" id="ARBA00022692"/>
    </source>
</evidence>
<dbReference type="GO" id="GO:0045296">
    <property type="term" value="F:cadherin binding"/>
    <property type="evidence" value="ECO:0007669"/>
    <property type="project" value="TreeGrafter"/>
</dbReference>
<feature type="domain" description="Cadherin" evidence="16">
    <location>
        <begin position="42"/>
        <end position="143"/>
    </location>
</feature>
<feature type="domain" description="Cadherin" evidence="16">
    <location>
        <begin position="2060"/>
        <end position="2161"/>
    </location>
</feature>
<feature type="signal peptide" evidence="15">
    <location>
        <begin position="1"/>
        <end position="40"/>
    </location>
</feature>
<evidence type="ECO:0000256" key="12">
    <source>
        <dbReference type="PROSITE-ProRule" id="PRU00043"/>
    </source>
</evidence>
<dbReference type="InterPro" id="IPR002126">
    <property type="entry name" value="Cadherin-like_dom"/>
</dbReference>
<feature type="domain" description="Cadherin" evidence="16">
    <location>
        <begin position="2367"/>
        <end position="2470"/>
    </location>
</feature>
<dbReference type="SUPFAM" id="SSF49313">
    <property type="entry name" value="Cadherin-like"/>
    <property type="match status" value="27"/>
</dbReference>
<dbReference type="FunFam" id="2.60.40.60:FF:000255">
    <property type="entry name" value="protocadherin-23 isoform X2"/>
    <property type="match status" value="1"/>
</dbReference>
<feature type="domain" description="Cadherin" evidence="16">
    <location>
        <begin position="1751"/>
        <end position="1854"/>
    </location>
</feature>
<dbReference type="FunFam" id="2.60.40.60:FF:000263">
    <property type="entry name" value="LOW QUALITY PROTEIN: protocadherin-23"/>
    <property type="match status" value="1"/>
</dbReference>
<dbReference type="InterPro" id="IPR015919">
    <property type="entry name" value="Cadherin-like_sf"/>
</dbReference>